<dbReference type="Gene3D" id="1.20.140.10">
    <property type="entry name" value="Butyryl-CoA Dehydrogenase, subunit A, domain 3"/>
    <property type="match status" value="1"/>
</dbReference>
<dbReference type="Gene3D" id="1.10.540.10">
    <property type="entry name" value="Acyl-CoA dehydrogenase/oxidase, N-terminal domain"/>
    <property type="match status" value="1"/>
</dbReference>
<evidence type="ECO:0000313" key="9">
    <source>
        <dbReference type="EMBL" id="MBZ2195439.1"/>
    </source>
</evidence>
<dbReference type="CDD" id="cd00567">
    <property type="entry name" value="ACAD"/>
    <property type="match status" value="1"/>
</dbReference>
<dbReference type="InterPro" id="IPR009100">
    <property type="entry name" value="AcylCoA_DH/oxidase_NM_dom_sf"/>
</dbReference>
<comment type="similarity">
    <text evidence="2 5">Belongs to the acyl-CoA dehydrogenase family.</text>
</comment>
<feature type="domain" description="Acyl-CoA oxidase/dehydrogenase middle" evidence="7">
    <location>
        <begin position="143"/>
        <end position="240"/>
    </location>
</feature>
<evidence type="ECO:0000259" key="6">
    <source>
        <dbReference type="Pfam" id="PF00441"/>
    </source>
</evidence>
<comment type="caution">
    <text evidence="9">The sequence shown here is derived from an EMBL/GenBank/DDBJ whole genome shotgun (WGS) entry which is preliminary data.</text>
</comment>
<dbReference type="InterPro" id="IPR009075">
    <property type="entry name" value="AcylCo_DH/oxidase_C"/>
</dbReference>
<reference evidence="9 10" key="1">
    <citation type="submission" date="2021-04" db="EMBL/GenBank/DDBJ databases">
        <title>Ruania sp. nov., isolated from sandy soil of mangrove forest.</title>
        <authorList>
            <person name="Ge X."/>
            <person name="Huang R."/>
            <person name="Liu W."/>
        </authorList>
    </citation>
    <scope>NUCLEOTIDE SEQUENCE [LARGE SCALE GENOMIC DNA]</scope>
    <source>
        <strain evidence="9 10">N2-46</strain>
    </source>
</reference>
<dbReference type="InterPro" id="IPR006091">
    <property type="entry name" value="Acyl-CoA_Oxase/DH_mid-dom"/>
</dbReference>
<comment type="cofactor">
    <cofactor evidence="1 5">
        <name>FAD</name>
        <dbReference type="ChEBI" id="CHEBI:57692"/>
    </cofactor>
</comment>
<dbReference type="EMBL" id="JAGSHT010000004">
    <property type="protein sequence ID" value="MBZ2195439.1"/>
    <property type="molecule type" value="Genomic_DNA"/>
</dbReference>
<evidence type="ECO:0000259" key="7">
    <source>
        <dbReference type="Pfam" id="PF02770"/>
    </source>
</evidence>
<dbReference type="SUPFAM" id="SSF47203">
    <property type="entry name" value="Acyl-CoA dehydrogenase C-terminal domain-like"/>
    <property type="match status" value="1"/>
</dbReference>
<evidence type="ECO:0000256" key="1">
    <source>
        <dbReference type="ARBA" id="ARBA00001974"/>
    </source>
</evidence>
<evidence type="ECO:0000256" key="3">
    <source>
        <dbReference type="ARBA" id="ARBA00022630"/>
    </source>
</evidence>
<accession>A0ABS7S515</accession>
<keyword evidence="3 5" id="KW-0285">Flavoprotein</keyword>
<feature type="domain" description="Acyl-CoA dehydrogenase/oxidase C-terminal" evidence="6">
    <location>
        <begin position="252"/>
        <end position="400"/>
    </location>
</feature>
<protein>
    <submittedName>
        <fullName evidence="9">Acyl-CoA/acyl-ACP dehydrogenase</fullName>
    </submittedName>
</protein>
<keyword evidence="4 5" id="KW-0274">FAD</keyword>
<dbReference type="SUPFAM" id="SSF56645">
    <property type="entry name" value="Acyl-CoA dehydrogenase NM domain-like"/>
    <property type="match status" value="1"/>
</dbReference>
<dbReference type="InterPro" id="IPR006089">
    <property type="entry name" value="Acyl-CoA_DH_CS"/>
</dbReference>
<proteinExistence type="inferred from homology"/>
<dbReference type="Pfam" id="PF02771">
    <property type="entry name" value="Acyl-CoA_dh_N"/>
    <property type="match status" value="1"/>
</dbReference>
<name>A0ABS7S515_9MICO</name>
<dbReference type="InterPro" id="IPR036250">
    <property type="entry name" value="AcylCo_DH-like_C"/>
</dbReference>
<dbReference type="Pfam" id="PF00441">
    <property type="entry name" value="Acyl-CoA_dh_1"/>
    <property type="match status" value="1"/>
</dbReference>
<evidence type="ECO:0000256" key="5">
    <source>
        <dbReference type="RuleBase" id="RU362125"/>
    </source>
</evidence>
<dbReference type="PROSITE" id="PS00073">
    <property type="entry name" value="ACYL_COA_DH_2"/>
    <property type="match status" value="1"/>
</dbReference>
<organism evidence="9 10">
    <name type="scientific">Occultella gossypii</name>
    <dbReference type="NCBI Taxonomy" id="2800820"/>
    <lineage>
        <taxon>Bacteria</taxon>
        <taxon>Bacillati</taxon>
        <taxon>Actinomycetota</taxon>
        <taxon>Actinomycetes</taxon>
        <taxon>Micrococcales</taxon>
        <taxon>Ruaniaceae</taxon>
        <taxon>Occultella</taxon>
    </lineage>
</organism>
<dbReference type="Proteomes" id="UP000826651">
    <property type="component" value="Unassembled WGS sequence"/>
</dbReference>
<gene>
    <name evidence="9" type="ORF">KCQ71_04700</name>
</gene>
<dbReference type="RefSeq" id="WP_223403384.1">
    <property type="nucleotide sequence ID" value="NZ_JAGSHT010000004.1"/>
</dbReference>
<dbReference type="PANTHER" id="PTHR43884">
    <property type="entry name" value="ACYL-COA DEHYDROGENASE"/>
    <property type="match status" value="1"/>
</dbReference>
<dbReference type="Pfam" id="PF02770">
    <property type="entry name" value="Acyl-CoA_dh_M"/>
    <property type="match status" value="1"/>
</dbReference>
<dbReference type="PIRSF" id="PIRSF016578">
    <property type="entry name" value="HsaA"/>
    <property type="match status" value="1"/>
</dbReference>
<dbReference type="InterPro" id="IPR013786">
    <property type="entry name" value="AcylCoA_DH/ox_N"/>
</dbReference>
<sequence length="407" mass="43234">MPQPSTVSPRAAVLTDEPGLAADPIADTAARAALRARVRELVTEVAPPERVLELDEREEFDEVLYRALAADGILAIGADAAYGGSGDIQEQAVVIEELAAGPTSMAVYLIVHYMGVHILSSFGTEEQRRQWLTRLVKGEAKLSFALTEPDGGTDIARVMSTSASQVEGGWVLDGHKRWIGGTNTADFLLVLARTAEPERSSIDGVTMLLVPGQTPGLSPTVLPTASIRGFDTTEIRFEDVHLPASAVVGVAGSGFRQVLSTLNRERINAAAGAIGAARGALDATVSHARDRKAFGSTLGAFQAVQHRLVDGALAIEAARGLLVRAAAIESAGGRADNLSSMAKVAASEAAVKVTQDGMEIFGGMGLSRDLPIQRWWRDVRLWVFAPINNDMLRNNLGERLLGLPRSF</sequence>
<dbReference type="Gene3D" id="2.40.110.10">
    <property type="entry name" value="Butyryl-CoA Dehydrogenase, subunit A, domain 2"/>
    <property type="match status" value="1"/>
</dbReference>
<dbReference type="InterPro" id="IPR037069">
    <property type="entry name" value="AcylCoA_DH/ox_N_sf"/>
</dbReference>
<keyword evidence="10" id="KW-1185">Reference proteome</keyword>
<evidence type="ECO:0000313" key="10">
    <source>
        <dbReference type="Proteomes" id="UP000826651"/>
    </source>
</evidence>
<evidence type="ECO:0000256" key="4">
    <source>
        <dbReference type="ARBA" id="ARBA00022827"/>
    </source>
</evidence>
<dbReference type="PANTHER" id="PTHR43884:SF12">
    <property type="entry name" value="ISOVALERYL-COA DEHYDROGENASE, MITOCHONDRIAL-RELATED"/>
    <property type="match status" value="1"/>
</dbReference>
<dbReference type="InterPro" id="IPR046373">
    <property type="entry name" value="Acyl-CoA_Oxase/DH_mid-dom_sf"/>
</dbReference>
<evidence type="ECO:0000256" key="2">
    <source>
        <dbReference type="ARBA" id="ARBA00009347"/>
    </source>
</evidence>
<feature type="domain" description="Acyl-CoA dehydrogenase/oxidase N-terminal" evidence="8">
    <location>
        <begin position="31"/>
        <end position="139"/>
    </location>
</feature>
<evidence type="ECO:0000259" key="8">
    <source>
        <dbReference type="Pfam" id="PF02771"/>
    </source>
</evidence>
<keyword evidence="5" id="KW-0560">Oxidoreductase</keyword>